<sequence>MTTDTADCAAACGVRQPARAILPWPLPTVSDQPPPTTTIERPRFITAAGNELVLLEYDPRRRDVCPVRPSVTVEVDAISSLAGAADRVVYAVGARLAERAWSVWAARYPPTEESDQPVALHRGCTFPISASTDSSAKTAGVHAFAYSPASEQLAVGTARALVLVDAARLVPAGEYAQPPPAQWQCAQFADPFAPHLLLAANTHRYVVLWDTRQPTAARYVQLFPLEYGASDRWDADPPASASSVHLAASAVLDVDVSAHRPWHCLASADDGCLYRIDLRQERSVLLTRDASGDQGAAGLWASAVCSHPARGHAAVAAAADGQNDEPVVAVWQVQAYAAASDAATSAETPCRRQFRDHDRAIIALAWSATPISAPIPVNTDPPPVAAETSALVSLSVDGRLVARCLPIPSPGMRE</sequence>
<comment type="caution">
    <text evidence="1">The sequence shown here is derived from an EMBL/GenBank/DDBJ whole genome shotgun (WGS) entry which is preliminary data.</text>
</comment>
<evidence type="ECO:0000313" key="2">
    <source>
        <dbReference type="Proteomes" id="UP001301350"/>
    </source>
</evidence>
<gene>
    <name evidence="1" type="ORF">CDCA_CDCA01G0137</name>
</gene>
<proteinExistence type="predicted"/>
<dbReference type="EMBL" id="JANCYW010000001">
    <property type="protein sequence ID" value="KAK4534112.1"/>
    <property type="molecule type" value="Genomic_DNA"/>
</dbReference>
<dbReference type="AlphaFoldDB" id="A0AAV9IPD6"/>
<protein>
    <submittedName>
        <fullName evidence="1">Uncharacterized protein</fullName>
    </submittedName>
</protein>
<dbReference type="Proteomes" id="UP001301350">
    <property type="component" value="Unassembled WGS sequence"/>
</dbReference>
<name>A0AAV9IPD6_CYACA</name>
<organism evidence="1 2">
    <name type="scientific">Cyanidium caldarium</name>
    <name type="common">Red alga</name>
    <dbReference type="NCBI Taxonomy" id="2771"/>
    <lineage>
        <taxon>Eukaryota</taxon>
        <taxon>Rhodophyta</taxon>
        <taxon>Bangiophyceae</taxon>
        <taxon>Cyanidiales</taxon>
        <taxon>Cyanidiaceae</taxon>
        <taxon>Cyanidium</taxon>
    </lineage>
</organism>
<dbReference type="Gene3D" id="2.130.10.10">
    <property type="entry name" value="YVTN repeat-like/Quinoprotein amine dehydrogenase"/>
    <property type="match status" value="1"/>
</dbReference>
<reference evidence="1 2" key="1">
    <citation type="submission" date="2022-07" db="EMBL/GenBank/DDBJ databases">
        <title>Genome-wide signatures of adaptation to extreme environments.</title>
        <authorList>
            <person name="Cho C.H."/>
            <person name="Yoon H.S."/>
        </authorList>
    </citation>
    <scope>NUCLEOTIDE SEQUENCE [LARGE SCALE GENOMIC DNA]</scope>
    <source>
        <strain evidence="1 2">DBV 063 E5</strain>
    </source>
</reference>
<dbReference type="SUPFAM" id="SSF101908">
    <property type="entry name" value="Putative isomerase YbhE"/>
    <property type="match status" value="1"/>
</dbReference>
<dbReference type="InterPro" id="IPR015943">
    <property type="entry name" value="WD40/YVTN_repeat-like_dom_sf"/>
</dbReference>
<accession>A0AAV9IPD6</accession>
<keyword evidence="2" id="KW-1185">Reference proteome</keyword>
<evidence type="ECO:0000313" key="1">
    <source>
        <dbReference type="EMBL" id="KAK4534112.1"/>
    </source>
</evidence>